<comment type="catalytic activity">
    <reaction evidence="11 12">
        <text>(S)-2,3,4,5-tetrahydrodipicolinate + NAD(+) + H2O = (2S,4S)-4-hydroxy-2,3,4,5-tetrahydrodipicolinate + NADH + H(+)</text>
        <dbReference type="Rhea" id="RHEA:35323"/>
        <dbReference type="ChEBI" id="CHEBI:15377"/>
        <dbReference type="ChEBI" id="CHEBI:15378"/>
        <dbReference type="ChEBI" id="CHEBI:16845"/>
        <dbReference type="ChEBI" id="CHEBI:57540"/>
        <dbReference type="ChEBI" id="CHEBI:57945"/>
        <dbReference type="ChEBI" id="CHEBI:67139"/>
        <dbReference type="EC" id="1.17.1.8"/>
    </reaction>
</comment>
<sequence length="240" mass="26800">MNILLLGYGKMGQLIGEIAESRGHQIAGKITIDNRDELDLLSSDQVDVAIEFSQPEAAVENFEWCLEKGIPVVSGTTGWLSEKPRIEQLTREKNGSFFYASNFSIGVNVFFKVNQFLAKLMNETSGYQATIEEIHHTAKKDAPSGTAITLAEGIIQNHQAYEKWHLTEESSENEQSLAITSKRIDPAPGTHIIRYHSEIDDIEITHTAHSRQGFALGAVLVAEWLKDRKGVYSMDDFLSF</sequence>
<feature type="domain" description="Dihydrodipicolinate reductase C-terminal" evidence="14">
    <location>
        <begin position="106"/>
        <end position="238"/>
    </location>
</feature>
<comment type="subcellular location">
    <subcellularLocation>
        <location evidence="12">Cytoplasm</location>
    </subcellularLocation>
</comment>
<dbReference type="EMBL" id="FNAC01000018">
    <property type="protein sequence ID" value="SDD19184.1"/>
    <property type="molecule type" value="Genomic_DNA"/>
</dbReference>
<protein>
    <recommendedName>
        <fullName evidence="9 12">4-hydroxy-tetrahydrodipicolinate reductase</fullName>
        <shortName evidence="12">HTPA reductase</shortName>
        <ecNumber evidence="9 12">1.17.1.8</ecNumber>
    </recommendedName>
</protein>
<evidence type="ECO:0000256" key="5">
    <source>
        <dbReference type="ARBA" id="ARBA00023002"/>
    </source>
</evidence>
<evidence type="ECO:0000259" key="14">
    <source>
        <dbReference type="Pfam" id="PF05173"/>
    </source>
</evidence>
<evidence type="ECO:0000256" key="11">
    <source>
        <dbReference type="ARBA" id="ARBA00049396"/>
    </source>
</evidence>
<dbReference type="Gene3D" id="3.40.50.720">
    <property type="entry name" value="NAD(P)-binding Rossmann-like Domain"/>
    <property type="match status" value="1"/>
</dbReference>
<dbReference type="InterPro" id="IPR023940">
    <property type="entry name" value="DHDPR_bac"/>
</dbReference>
<feature type="binding site" evidence="12">
    <location>
        <begin position="145"/>
        <end position="146"/>
    </location>
    <ligand>
        <name>(S)-2,3,4,5-tetrahydrodipicolinate</name>
        <dbReference type="ChEBI" id="CHEBI:16845"/>
    </ligand>
</feature>
<keyword evidence="3 12" id="KW-0521">NADP</keyword>
<dbReference type="CDD" id="cd02274">
    <property type="entry name" value="DHDPR_N"/>
    <property type="match status" value="1"/>
</dbReference>
<dbReference type="Proteomes" id="UP000199060">
    <property type="component" value="Unassembled WGS sequence"/>
</dbReference>
<dbReference type="AlphaFoldDB" id="A0A1G6SR59"/>
<dbReference type="Pfam" id="PF01113">
    <property type="entry name" value="DapB_N"/>
    <property type="match status" value="1"/>
</dbReference>
<evidence type="ECO:0000256" key="7">
    <source>
        <dbReference type="ARBA" id="ARBA00023154"/>
    </source>
</evidence>
<dbReference type="GO" id="GO:0050661">
    <property type="term" value="F:NADP binding"/>
    <property type="evidence" value="ECO:0007669"/>
    <property type="project" value="UniProtKB-UniRule"/>
</dbReference>
<comment type="catalytic activity">
    <reaction evidence="10 12">
        <text>(S)-2,3,4,5-tetrahydrodipicolinate + NADP(+) + H2O = (2S,4S)-4-hydroxy-2,3,4,5-tetrahydrodipicolinate + NADPH + H(+)</text>
        <dbReference type="Rhea" id="RHEA:35331"/>
        <dbReference type="ChEBI" id="CHEBI:15377"/>
        <dbReference type="ChEBI" id="CHEBI:15378"/>
        <dbReference type="ChEBI" id="CHEBI:16845"/>
        <dbReference type="ChEBI" id="CHEBI:57783"/>
        <dbReference type="ChEBI" id="CHEBI:58349"/>
        <dbReference type="ChEBI" id="CHEBI:67139"/>
        <dbReference type="EC" id="1.17.1.8"/>
    </reaction>
</comment>
<dbReference type="GO" id="GO:0009089">
    <property type="term" value="P:lysine biosynthetic process via diaminopimelate"/>
    <property type="evidence" value="ECO:0007669"/>
    <property type="project" value="UniProtKB-UniRule"/>
</dbReference>
<evidence type="ECO:0000256" key="4">
    <source>
        <dbReference type="ARBA" id="ARBA00022915"/>
    </source>
</evidence>
<dbReference type="STRING" id="686796.SAMN04488104_101838"/>
<evidence type="ECO:0000313" key="16">
    <source>
        <dbReference type="Proteomes" id="UP000199060"/>
    </source>
</evidence>
<dbReference type="SUPFAM" id="SSF55347">
    <property type="entry name" value="Glyceraldehyde-3-phosphate dehydrogenase-like, C-terminal domain"/>
    <property type="match status" value="1"/>
</dbReference>
<reference evidence="16" key="1">
    <citation type="submission" date="2016-10" db="EMBL/GenBank/DDBJ databases">
        <authorList>
            <person name="Varghese N."/>
            <person name="Submissions S."/>
        </authorList>
    </citation>
    <scope>NUCLEOTIDE SEQUENCE [LARGE SCALE GENOMIC DNA]</scope>
    <source>
        <strain evidence="16">DSM 23095</strain>
    </source>
</reference>
<dbReference type="GO" id="GO:0016726">
    <property type="term" value="F:oxidoreductase activity, acting on CH or CH2 groups, NAD or NADP as acceptor"/>
    <property type="evidence" value="ECO:0007669"/>
    <property type="project" value="UniProtKB-UniRule"/>
</dbReference>
<dbReference type="GO" id="GO:0019877">
    <property type="term" value="P:diaminopimelate biosynthetic process"/>
    <property type="evidence" value="ECO:0007669"/>
    <property type="project" value="UniProtKB-UniRule"/>
</dbReference>
<dbReference type="GO" id="GO:0051287">
    <property type="term" value="F:NAD binding"/>
    <property type="evidence" value="ECO:0007669"/>
    <property type="project" value="UniProtKB-UniRule"/>
</dbReference>
<comment type="similarity">
    <text evidence="1 12">Belongs to the DapB family.</text>
</comment>
<dbReference type="OrthoDB" id="9790352at2"/>
<accession>A0A1G6SR59</accession>
<dbReference type="PIRSF" id="PIRSF000161">
    <property type="entry name" value="DHPR"/>
    <property type="match status" value="1"/>
</dbReference>
<dbReference type="InterPro" id="IPR000846">
    <property type="entry name" value="DapB_N"/>
</dbReference>
<comment type="caution">
    <text evidence="12">Was originally thought to be a dihydrodipicolinate reductase (DHDPR), catalyzing the conversion of dihydrodipicolinate to tetrahydrodipicolinate. However, it was shown in E.coli that the substrate of the enzymatic reaction is not dihydrodipicolinate (DHDP) but in fact (2S,4S)-4-hydroxy-2,3,4,5-tetrahydrodipicolinic acid (HTPA), the product released by the DapA-catalyzed reaction.</text>
</comment>
<evidence type="ECO:0000256" key="6">
    <source>
        <dbReference type="ARBA" id="ARBA00023027"/>
    </source>
</evidence>
<dbReference type="GO" id="GO:0005829">
    <property type="term" value="C:cytosol"/>
    <property type="evidence" value="ECO:0007669"/>
    <property type="project" value="TreeGrafter"/>
</dbReference>
<proteinExistence type="inferred from homology"/>
<keyword evidence="16" id="KW-1185">Reference proteome</keyword>
<organism evidence="15 16">
    <name type="scientific">Algoriphagus faecimaris</name>
    <dbReference type="NCBI Taxonomy" id="686796"/>
    <lineage>
        <taxon>Bacteria</taxon>
        <taxon>Pseudomonadati</taxon>
        <taxon>Bacteroidota</taxon>
        <taxon>Cytophagia</taxon>
        <taxon>Cytophagales</taxon>
        <taxon>Cyclobacteriaceae</taxon>
        <taxon>Algoriphagus</taxon>
    </lineage>
</organism>
<feature type="domain" description="Dihydrodipicolinate reductase N-terminal" evidence="13">
    <location>
        <begin position="1"/>
        <end position="103"/>
    </location>
</feature>
<dbReference type="Gene3D" id="3.30.360.10">
    <property type="entry name" value="Dihydrodipicolinate Reductase, domain 2"/>
    <property type="match status" value="1"/>
</dbReference>
<dbReference type="RefSeq" id="WP_087939414.1">
    <property type="nucleotide sequence ID" value="NZ_FNAC01000018.1"/>
</dbReference>
<feature type="binding site" evidence="12">
    <location>
        <begin position="100"/>
        <end position="103"/>
    </location>
    <ligand>
        <name>NAD(+)</name>
        <dbReference type="ChEBI" id="CHEBI:57540"/>
    </ligand>
</feature>
<dbReference type="PANTHER" id="PTHR20836">
    <property type="entry name" value="DIHYDRODIPICOLINATE REDUCTASE"/>
    <property type="match status" value="1"/>
</dbReference>
<keyword evidence="12" id="KW-0963">Cytoplasm</keyword>
<dbReference type="UniPathway" id="UPA00034">
    <property type="reaction ID" value="UER00018"/>
</dbReference>
<comment type="subunit">
    <text evidence="12">Homotetramer.</text>
</comment>
<keyword evidence="6 12" id="KW-0520">NAD</keyword>
<keyword evidence="7 12" id="KW-0457">Lysine biosynthesis</keyword>
<feature type="binding site" evidence="12">
    <location>
        <position position="136"/>
    </location>
    <ligand>
        <name>(S)-2,3,4,5-tetrahydrodipicolinate</name>
        <dbReference type="ChEBI" id="CHEBI:16845"/>
    </ligand>
</feature>
<evidence type="ECO:0000256" key="1">
    <source>
        <dbReference type="ARBA" id="ARBA00006642"/>
    </source>
</evidence>
<evidence type="ECO:0000256" key="2">
    <source>
        <dbReference type="ARBA" id="ARBA00022605"/>
    </source>
</evidence>
<comment type="function">
    <text evidence="12">Catalyzes the conversion of 4-hydroxy-tetrahydrodipicolinate (HTPA) to tetrahydrodipicolinate.</text>
</comment>
<dbReference type="InterPro" id="IPR036291">
    <property type="entry name" value="NAD(P)-bd_dom_sf"/>
</dbReference>
<dbReference type="EC" id="1.17.1.8" evidence="9 12"/>
<evidence type="ECO:0000256" key="3">
    <source>
        <dbReference type="ARBA" id="ARBA00022857"/>
    </source>
</evidence>
<feature type="binding site" evidence="12">
    <location>
        <position position="35"/>
    </location>
    <ligand>
        <name>NADP(+)</name>
        <dbReference type="ChEBI" id="CHEBI:58349"/>
    </ligand>
</feature>
<comment type="caution">
    <text evidence="12">Lacks conserved residue(s) required for the propagation of feature annotation.</text>
</comment>
<evidence type="ECO:0000256" key="10">
    <source>
        <dbReference type="ARBA" id="ARBA00049080"/>
    </source>
</evidence>
<feature type="active site" description="Proton donor" evidence="12">
    <location>
        <position position="139"/>
    </location>
</feature>
<gene>
    <name evidence="12" type="primary">dapB</name>
    <name evidence="15" type="ORF">SAMN04488104_101838</name>
</gene>
<evidence type="ECO:0000313" key="15">
    <source>
        <dbReference type="EMBL" id="SDD19184.1"/>
    </source>
</evidence>
<evidence type="ECO:0000256" key="8">
    <source>
        <dbReference type="ARBA" id="ARBA00037922"/>
    </source>
</evidence>
<dbReference type="InterPro" id="IPR022663">
    <property type="entry name" value="DapB_C"/>
</dbReference>
<name>A0A1G6SR59_9BACT</name>
<keyword evidence="5 12" id="KW-0560">Oxidoreductase</keyword>
<dbReference type="GO" id="GO:0008839">
    <property type="term" value="F:4-hydroxy-tetrahydrodipicolinate reductase"/>
    <property type="evidence" value="ECO:0007669"/>
    <property type="project" value="UniProtKB-UniRule"/>
</dbReference>
<dbReference type="Pfam" id="PF05173">
    <property type="entry name" value="DapB_C"/>
    <property type="match status" value="1"/>
</dbReference>
<keyword evidence="2 12" id="KW-0028">Amino-acid biosynthesis</keyword>
<comment type="pathway">
    <text evidence="8 12">Amino-acid biosynthesis; L-lysine biosynthesis via DAP pathway; (S)-tetrahydrodipicolinate from L-aspartate: step 4/4.</text>
</comment>
<dbReference type="SUPFAM" id="SSF51735">
    <property type="entry name" value="NAD(P)-binding Rossmann-fold domains"/>
    <property type="match status" value="1"/>
</dbReference>
<evidence type="ECO:0000259" key="13">
    <source>
        <dbReference type="Pfam" id="PF01113"/>
    </source>
</evidence>
<dbReference type="NCBIfam" id="TIGR00036">
    <property type="entry name" value="dapB"/>
    <property type="match status" value="1"/>
</dbReference>
<dbReference type="PANTHER" id="PTHR20836:SF0">
    <property type="entry name" value="4-HYDROXY-TETRAHYDRODIPICOLINATE REDUCTASE 1, CHLOROPLASTIC-RELATED"/>
    <property type="match status" value="1"/>
</dbReference>
<keyword evidence="4 12" id="KW-0220">Diaminopimelate biosynthesis</keyword>
<evidence type="ECO:0000256" key="12">
    <source>
        <dbReference type="HAMAP-Rule" id="MF_00102"/>
    </source>
</evidence>
<feature type="active site" description="Proton donor/acceptor" evidence="12">
    <location>
        <position position="135"/>
    </location>
</feature>
<feature type="binding site" evidence="12">
    <location>
        <begin position="75"/>
        <end position="77"/>
    </location>
    <ligand>
        <name>NAD(+)</name>
        <dbReference type="ChEBI" id="CHEBI:57540"/>
    </ligand>
</feature>
<dbReference type="HAMAP" id="MF_00102">
    <property type="entry name" value="DapB"/>
    <property type="match status" value="1"/>
</dbReference>
<evidence type="ECO:0000256" key="9">
    <source>
        <dbReference type="ARBA" id="ARBA00038983"/>
    </source>
</evidence>